<keyword evidence="2" id="KW-1185">Reference proteome</keyword>
<evidence type="ECO:0000313" key="1">
    <source>
        <dbReference type="EMBL" id="KAL0064926.1"/>
    </source>
</evidence>
<sequence>MAANTNVKSVAIQSFSLKTSSEPEDGVQKLAKAMSQFKASSEGKIERAFLGKISDSVVEQIFLLNSPIDTAKLFLPFTSPPEQLAVSTVVPSNHASLSDSLYAPLTETIVQDLVPGTDLDVLSKGLDSLGESIRSWSGGYGSAYGFVQQEGKTKIVVVNGWENHDRGSEWLANLNEVNAAYFQALVASLGGSVEPTFKHVIEIE</sequence>
<accession>A0ABR2ZTB9</accession>
<protein>
    <submittedName>
        <fullName evidence="1">Uncharacterized protein</fullName>
    </submittedName>
</protein>
<organism evidence="1 2">
    <name type="scientific">Marasmius tenuissimus</name>
    <dbReference type="NCBI Taxonomy" id="585030"/>
    <lineage>
        <taxon>Eukaryota</taxon>
        <taxon>Fungi</taxon>
        <taxon>Dikarya</taxon>
        <taxon>Basidiomycota</taxon>
        <taxon>Agaricomycotina</taxon>
        <taxon>Agaricomycetes</taxon>
        <taxon>Agaricomycetidae</taxon>
        <taxon>Agaricales</taxon>
        <taxon>Marasmiineae</taxon>
        <taxon>Marasmiaceae</taxon>
        <taxon>Marasmius</taxon>
    </lineage>
</organism>
<name>A0ABR2ZTB9_9AGAR</name>
<gene>
    <name evidence="1" type="ORF">AAF712_008045</name>
</gene>
<proteinExistence type="predicted"/>
<dbReference type="Proteomes" id="UP001437256">
    <property type="component" value="Unassembled WGS sequence"/>
</dbReference>
<dbReference type="EMBL" id="JBBXMP010000054">
    <property type="protein sequence ID" value="KAL0064926.1"/>
    <property type="molecule type" value="Genomic_DNA"/>
</dbReference>
<reference evidence="1 2" key="1">
    <citation type="submission" date="2024-05" db="EMBL/GenBank/DDBJ databases">
        <title>A draft genome resource for the thread blight pathogen Marasmius tenuissimus strain MS-2.</title>
        <authorList>
            <person name="Yulfo-Soto G.E."/>
            <person name="Baruah I.K."/>
            <person name="Amoako-Attah I."/>
            <person name="Bukari Y."/>
            <person name="Meinhardt L.W."/>
            <person name="Bailey B.A."/>
            <person name="Cohen S.P."/>
        </authorList>
    </citation>
    <scope>NUCLEOTIDE SEQUENCE [LARGE SCALE GENOMIC DNA]</scope>
    <source>
        <strain evidence="1 2">MS-2</strain>
    </source>
</reference>
<comment type="caution">
    <text evidence="1">The sequence shown here is derived from an EMBL/GenBank/DDBJ whole genome shotgun (WGS) entry which is preliminary data.</text>
</comment>
<evidence type="ECO:0000313" key="2">
    <source>
        <dbReference type="Proteomes" id="UP001437256"/>
    </source>
</evidence>